<organism evidence="1 2">
    <name type="scientific">Candidatus Epulonipiscium fishelsonii</name>
    <dbReference type="NCBI Taxonomy" id="77094"/>
    <lineage>
        <taxon>Bacteria</taxon>
        <taxon>Bacillati</taxon>
        <taxon>Bacillota</taxon>
        <taxon>Clostridia</taxon>
        <taxon>Lachnospirales</taxon>
        <taxon>Lachnospiraceae</taxon>
        <taxon>Candidatus Epulonipiscium</taxon>
    </lineage>
</organism>
<comment type="caution">
    <text evidence="1">The sequence shown here is derived from an EMBL/GenBank/DDBJ whole genome shotgun (WGS) entry which is preliminary data.</text>
</comment>
<sequence length="172" mass="18842">MVFENDFEEIEGLAVVDILRRAKLNLTMIGLTDKTVESAQKVKVGMDTTVDEADLDKFDMLIMPGGAGTENYFKVEKLKKAIASFIEEEKWVCAICAAPSILGRWGVLKGKTVTGYPTIDIPNANIKRERIVIDGKLITSMGPGTATEFALEIVAQICGKETADSLKKQMLL</sequence>
<dbReference type="EMBL" id="LJDB01000052">
    <property type="protein sequence ID" value="ONI40432.1"/>
    <property type="molecule type" value="Genomic_DNA"/>
</dbReference>
<accession>A0ACC8XCW7</accession>
<gene>
    <name evidence="1" type="ORF">AN396_06225</name>
</gene>
<reference evidence="1" key="1">
    <citation type="submission" date="2016-08" db="EMBL/GenBank/DDBJ databases">
        <authorList>
            <person name="Ngugi D.K."/>
            <person name="Miyake S."/>
            <person name="Stingl U."/>
        </authorList>
    </citation>
    <scope>NUCLEOTIDE SEQUENCE</scope>
    <source>
        <strain evidence="1">SCG-B11WGA-EpuloA1</strain>
    </source>
</reference>
<evidence type="ECO:0000313" key="2">
    <source>
        <dbReference type="Proteomes" id="UP000188605"/>
    </source>
</evidence>
<dbReference type="Proteomes" id="UP000188605">
    <property type="component" value="Unassembled WGS sequence"/>
</dbReference>
<evidence type="ECO:0000313" key="1">
    <source>
        <dbReference type="EMBL" id="ONI40432.1"/>
    </source>
</evidence>
<keyword evidence="2" id="KW-1185">Reference proteome</keyword>
<proteinExistence type="predicted"/>
<protein>
    <submittedName>
        <fullName evidence="1">Uncharacterized protein</fullName>
    </submittedName>
</protein>
<name>A0ACC8XCW7_9FIRM</name>